<reference evidence="2" key="1">
    <citation type="journal article" date="2023" name="Front. Plant Sci.">
        <title>Chromosomal-level genome assembly of Melastoma candidum provides insights into trichome evolution.</title>
        <authorList>
            <person name="Zhong Y."/>
            <person name="Wu W."/>
            <person name="Sun C."/>
            <person name="Zou P."/>
            <person name="Liu Y."/>
            <person name="Dai S."/>
            <person name="Zhou R."/>
        </authorList>
    </citation>
    <scope>NUCLEOTIDE SEQUENCE [LARGE SCALE GENOMIC DNA]</scope>
</reference>
<evidence type="ECO:0000313" key="2">
    <source>
        <dbReference type="Proteomes" id="UP001057402"/>
    </source>
</evidence>
<proteinExistence type="predicted"/>
<evidence type="ECO:0000313" key="1">
    <source>
        <dbReference type="EMBL" id="KAI4324812.1"/>
    </source>
</evidence>
<accession>A0ACB9MMN8</accession>
<dbReference type="Proteomes" id="UP001057402">
    <property type="component" value="Chromosome 9"/>
</dbReference>
<keyword evidence="2" id="KW-1185">Reference proteome</keyword>
<comment type="caution">
    <text evidence="1">The sequence shown here is derived from an EMBL/GenBank/DDBJ whole genome shotgun (WGS) entry which is preliminary data.</text>
</comment>
<name>A0ACB9MMN8_9MYRT</name>
<gene>
    <name evidence="1" type="ORF">MLD38_030266</name>
</gene>
<sequence>MKMKPGRGSGVRDVDRVEDTGPVCRARRGEAARGRRGSMENQELYAELKMKADELEKEFQEHKLRGSYDRSDSGRWSKVPVEEDEKRGGGDDGGRGHGLRGVFYDKYMEKRNMRLRTERVSRLATMSEAKLRAMRDDLERWMADLKGTETLPEEGEISDARRRLQKFRSFNMRPTASSEEEDVNIRRLGEDGDLSKLSRQKSTRGEQYKSEASKRRDSLPIPKSYEPRKDFPVRNPSSSAVARGGPPAIPRPLNKSTGYSSARKMGKPENPIDFRKENAKPPPVVGRKANQSVGRNMVQTRITSEVSQKLRLVEKSSVSPLGYKNGSERNPASQKVFHRRTENSNSEKRFAISFESEPLMSMAKPKALVYEPRNGESLRNLSSDLDELADIAKVDVLSMMFDVEEGDQSLLEKFSKSIDLDPFLGNVLEQDPRNIPSLDLHKDQGHDDVKVTMDNTGNDEVDLEDSTIAAKDLLDLRSSQETDESGNFESANGDTSGSQSNITLSIVSVSELPNLGDLKNLEPVIIENPHGLSTGKEPTQPIVNVISYEADAAQQREIESPANSASPASYSHGRSRKGILKGFRRFLILSKRSRGGDISADWLSATTSEGDDEIFSESIILEEQVQSIHFPVTTPSARTRHKVGYASERSLKATRSFFSLSSFRCKGDDSKPR</sequence>
<organism evidence="1 2">
    <name type="scientific">Melastoma candidum</name>
    <dbReference type="NCBI Taxonomy" id="119954"/>
    <lineage>
        <taxon>Eukaryota</taxon>
        <taxon>Viridiplantae</taxon>
        <taxon>Streptophyta</taxon>
        <taxon>Embryophyta</taxon>
        <taxon>Tracheophyta</taxon>
        <taxon>Spermatophyta</taxon>
        <taxon>Magnoliopsida</taxon>
        <taxon>eudicotyledons</taxon>
        <taxon>Gunneridae</taxon>
        <taxon>Pentapetalae</taxon>
        <taxon>rosids</taxon>
        <taxon>malvids</taxon>
        <taxon>Myrtales</taxon>
        <taxon>Melastomataceae</taxon>
        <taxon>Melastomatoideae</taxon>
        <taxon>Melastomateae</taxon>
        <taxon>Melastoma</taxon>
    </lineage>
</organism>
<dbReference type="EMBL" id="CM042888">
    <property type="protein sequence ID" value="KAI4324812.1"/>
    <property type="molecule type" value="Genomic_DNA"/>
</dbReference>
<protein>
    <submittedName>
        <fullName evidence="1">Uncharacterized protein</fullName>
    </submittedName>
</protein>